<dbReference type="Proteomes" id="UP000541444">
    <property type="component" value="Unassembled WGS sequence"/>
</dbReference>
<dbReference type="SUPFAM" id="SSF48371">
    <property type="entry name" value="ARM repeat"/>
    <property type="match status" value="1"/>
</dbReference>
<evidence type="ECO:0000256" key="1">
    <source>
        <dbReference type="ARBA" id="ARBA00022786"/>
    </source>
</evidence>
<reference evidence="3 4" key="1">
    <citation type="journal article" date="2020" name="IScience">
        <title>Genome Sequencing of the Endangered Kingdonia uniflora (Circaeasteraceae, Ranunculales) Reveals Potential Mechanisms of Evolutionary Specialization.</title>
        <authorList>
            <person name="Sun Y."/>
            <person name="Deng T."/>
            <person name="Zhang A."/>
            <person name="Moore M.J."/>
            <person name="Landis J.B."/>
            <person name="Lin N."/>
            <person name="Zhang H."/>
            <person name="Zhang X."/>
            <person name="Huang J."/>
            <person name="Zhang X."/>
            <person name="Sun H."/>
            <person name="Wang H."/>
        </authorList>
    </citation>
    <scope>NUCLEOTIDE SEQUENCE [LARGE SCALE GENOMIC DNA]</scope>
    <source>
        <strain evidence="3">TB1705</strain>
        <tissue evidence="3">Leaf</tissue>
    </source>
</reference>
<accession>A0A7J7LNU2</accession>
<evidence type="ECO:0000313" key="3">
    <source>
        <dbReference type="EMBL" id="KAF6144222.1"/>
    </source>
</evidence>
<dbReference type="PANTHER" id="PTHR23315">
    <property type="entry name" value="U BOX DOMAIN-CONTAINING"/>
    <property type="match status" value="1"/>
</dbReference>
<name>A0A7J7LNU2_9MAGN</name>
<gene>
    <name evidence="3" type="ORF">GIB67_004895</name>
</gene>
<dbReference type="OrthoDB" id="1708980at2759"/>
<organism evidence="3 4">
    <name type="scientific">Kingdonia uniflora</name>
    <dbReference type="NCBI Taxonomy" id="39325"/>
    <lineage>
        <taxon>Eukaryota</taxon>
        <taxon>Viridiplantae</taxon>
        <taxon>Streptophyta</taxon>
        <taxon>Embryophyta</taxon>
        <taxon>Tracheophyta</taxon>
        <taxon>Spermatophyta</taxon>
        <taxon>Magnoliopsida</taxon>
        <taxon>Ranunculales</taxon>
        <taxon>Circaeasteraceae</taxon>
        <taxon>Kingdonia</taxon>
    </lineage>
</organism>
<keyword evidence="1" id="KW-0833">Ubl conjugation pathway</keyword>
<dbReference type="Gene3D" id="1.25.10.10">
    <property type="entry name" value="Leucine-rich Repeat Variant"/>
    <property type="match status" value="1"/>
</dbReference>
<sequence length="196" mass="21948">MSWLRPWLSPLELLDEDADAELQEDIIEIVFNILTHDENIEGFANNPDAISCVIKAFDTGNAKTKVTAAKILFTLLTYNDNKLVIGDCGGLKSLIHIIKGEEDYSNMMYVVKAIFNMCMIKRNRLKAIDDGVVKVILKKVSDGAYVYELWANLGMLSTHGKALLQIIELDGVCILLHNVRDNNDKASIENTMTMLD</sequence>
<dbReference type="AlphaFoldDB" id="A0A7J7LNU2"/>
<evidence type="ECO:0000259" key="2">
    <source>
        <dbReference type="Pfam" id="PF25598"/>
    </source>
</evidence>
<dbReference type="InterPro" id="IPR016024">
    <property type="entry name" value="ARM-type_fold"/>
</dbReference>
<keyword evidence="4" id="KW-1185">Reference proteome</keyword>
<dbReference type="EMBL" id="JACGCM010002137">
    <property type="protein sequence ID" value="KAF6144222.1"/>
    <property type="molecule type" value="Genomic_DNA"/>
</dbReference>
<evidence type="ECO:0000313" key="4">
    <source>
        <dbReference type="Proteomes" id="UP000541444"/>
    </source>
</evidence>
<dbReference type="InterPro" id="IPR058678">
    <property type="entry name" value="ARM_PUB"/>
</dbReference>
<protein>
    <recommendedName>
        <fullName evidence="2">U-box domain-containing protein</fullName>
    </recommendedName>
</protein>
<feature type="domain" description="U-box" evidence="2">
    <location>
        <begin position="20"/>
        <end position="137"/>
    </location>
</feature>
<dbReference type="Pfam" id="PF25598">
    <property type="entry name" value="ARM_PUB"/>
    <property type="match status" value="1"/>
</dbReference>
<dbReference type="InterPro" id="IPR011989">
    <property type="entry name" value="ARM-like"/>
</dbReference>
<dbReference type="PANTHER" id="PTHR23315:SF253">
    <property type="entry name" value="U-BOX DOMAIN-CONTAINING PROTEIN 9"/>
    <property type="match status" value="1"/>
</dbReference>
<comment type="caution">
    <text evidence="3">The sequence shown here is derived from an EMBL/GenBank/DDBJ whole genome shotgun (WGS) entry which is preliminary data.</text>
</comment>
<proteinExistence type="predicted"/>